<sequence length="150" mass="16778">MAAAQGGINMVRYFFYGGTNIGSRRKNALVALAYATARDLELAPKAVLIRSELHKTTSMGGKHVEDPKGWHGTFAFKNNDQMERSFHVTSHGYTNGKEDFVLRDATHTPEKWDGTPRGGKNSGKVVWPPEEDLEEYLDSPIAYSHLPERE</sequence>
<evidence type="ECO:0000313" key="2">
    <source>
        <dbReference type="EMBL" id="PYI30887.1"/>
    </source>
</evidence>
<dbReference type="EMBL" id="KZ825509">
    <property type="protein sequence ID" value="PYI30887.1"/>
    <property type="molecule type" value="Genomic_DNA"/>
</dbReference>
<evidence type="ECO:0000256" key="1">
    <source>
        <dbReference type="SAM" id="MobiDB-lite"/>
    </source>
</evidence>
<dbReference type="Proteomes" id="UP000248817">
    <property type="component" value="Unassembled WGS sequence"/>
</dbReference>
<proteinExistence type="predicted"/>
<feature type="compositionally biased region" description="Basic and acidic residues" evidence="1">
    <location>
        <begin position="104"/>
        <end position="114"/>
    </location>
</feature>
<name>A0A2V5J1N3_9EURO</name>
<organism evidence="2 3">
    <name type="scientific">Aspergillus indologenus CBS 114.80</name>
    <dbReference type="NCBI Taxonomy" id="1450541"/>
    <lineage>
        <taxon>Eukaryota</taxon>
        <taxon>Fungi</taxon>
        <taxon>Dikarya</taxon>
        <taxon>Ascomycota</taxon>
        <taxon>Pezizomycotina</taxon>
        <taxon>Eurotiomycetes</taxon>
        <taxon>Eurotiomycetidae</taxon>
        <taxon>Eurotiales</taxon>
        <taxon>Aspergillaceae</taxon>
        <taxon>Aspergillus</taxon>
        <taxon>Aspergillus subgen. Circumdati</taxon>
    </lineage>
</organism>
<protein>
    <submittedName>
        <fullName evidence="2">Uncharacterized protein</fullName>
    </submittedName>
</protein>
<feature type="region of interest" description="Disordered" evidence="1">
    <location>
        <begin position="104"/>
        <end position="131"/>
    </location>
</feature>
<accession>A0A2V5J1N3</accession>
<reference evidence="2 3" key="1">
    <citation type="submission" date="2018-02" db="EMBL/GenBank/DDBJ databases">
        <title>The genomes of Aspergillus section Nigri reveals drivers in fungal speciation.</title>
        <authorList>
            <consortium name="DOE Joint Genome Institute"/>
            <person name="Vesth T.C."/>
            <person name="Nybo J."/>
            <person name="Theobald S."/>
            <person name="Brandl J."/>
            <person name="Frisvad J.C."/>
            <person name="Nielsen K.F."/>
            <person name="Lyhne E.K."/>
            <person name="Kogle M.E."/>
            <person name="Kuo A."/>
            <person name="Riley R."/>
            <person name="Clum A."/>
            <person name="Nolan M."/>
            <person name="Lipzen A."/>
            <person name="Salamov A."/>
            <person name="Henrissat B."/>
            <person name="Wiebenga A."/>
            <person name="De vries R.P."/>
            <person name="Grigoriev I.V."/>
            <person name="Mortensen U.H."/>
            <person name="Andersen M.R."/>
            <person name="Baker S.E."/>
        </authorList>
    </citation>
    <scope>NUCLEOTIDE SEQUENCE [LARGE SCALE GENOMIC DNA]</scope>
    <source>
        <strain evidence="2 3">CBS 114.80</strain>
    </source>
</reference>
<dbReference type="AlphaFoldDB" id="A0A2V5J1N3"/>
<evidence type="ECO:0000313" key="3">
    <source>
        <dbReference type="Proteomes" id="UP000248817"/>
    </source>
</evidence>
<keyword evidence="3" id="KW-1185">Reference proteome</keyword>
<gene>
    <name evidence="2" type="ORF">BP00DRAFT_475895</name>
</gene>